<reference evidence="1 2" key="1">
    <citation type="submission" date="2023-02" db="EMBL/GenBank/DDBJ databases">
        <title>LHISI_Scaffold_Assembly.</title>
        <authorList>
            <person name="Stuart O.P."/>
            <person name="Cleave R."/>
            <person name="Magrath M.J.L."/>
            <person name="Mikheyev A.S."/>
        </authorList>
    </citation>
    <scope>NUCLEOTIDE SEQUENCE [LARGE SCALE GENOMIC DNA]</scope>
    <source>
        <strain evidence="1">Daus_M_001</strain>
        <tissue evidence="1">Leg muscle</tissue>
    </source>
</reference>
<sequence>MQVKGCVHSRVQAWAAKVMKVASTPNGERRDESVGIGAAKGRGILENQNRIFTRGKRVASCQWPVGNLLFLYHFTKSLLRTQLSSRGRGGLAARAHASRQGEPASIPGGVVVAGFSHVGIMPEVAAGRRVFPGIPRFSTLAFHIHLSSPSSALKNLLLRAALTSTLHSALGTPPGLKSLAAGSPAVTAVRRREGIAAQGKCVVSYGRGCRKPKLGSRRGSGVVFREGGVGGVRHYCPGSTVLEGHRGTDSARDPLSLAENSAPAFQIADFLAGRYNLAVVETGLTWLPIFLDFDNDGCSARRVVWMPKSSTRESFATSFHSMKSRRTRSLSLGYRTGRCRWSAGFLGNLPFPPPLQFGAAPYSPRFTLISSLDTDVKSLPNLPLCTV</sequence>
<evidence type="ECO:0000313" key="1">
    <source>
        <dbReference type="EMBL" id="KAJ8893447.1"/>
    </source>
</evidence>
<accession>A0ABQ9I9V4</accession>
<evidence type="ECO:0000313" key="2">
    <source>
        <dbReference type="Proteomes" id="UP001159363"/>
    </source>
</evidence>
<dbReference type="EMBL" id="JARBHB010000002">
    <property type="protein sequence ID" value="KAJ8893447.1"/>
    <property type="molecule type" value="Genomic_DNA"/>
</dbReference>
<proteinExistence type="predicted"/>
<protein>
    <submittedName>
        <fullName evidence="1">Uncharacterized protein</fullName>
    </submittedName>
</protein>
<name>A0ABQ9I9V4_9NEOP</name>
<keyword evidence="2" id="KW-1185">Reference proteome</keyword>
<comment type="caution">
    <text evidence="1">The sequence shown here is derived from an EMBL/GenBank/DDBJ whole genome shotgun (WGS) entry which is preliminary data.</text>
</comment>
<gene>
    <name evidence="1" type="ORF">PR048_006045</name>
</gene>
<organism evidence="1 2">
    <name type="scientific">Dryococelus australis</name>
    <dbReference type="NCBI Taxonomy" id="614101"/>
    <lineage>
        <taxon>Eukaryota</taxon>
        <taxon>Metazoa</taxon>
        <taxon>Ecdysozoa</taxon>
        <taxon>Arthropoda</taxon>
        <taxon>Hexapoda</taxon>
        <taxon>Insecta</taxon>
        <taxon>Pterygota</taxon>
        <taxon>Neoptera</taxon>
        <taxon>Polyneoptera</taxon>
        <taxon>Phasmatodea</taxon>
        <taxon>Verophasmatodea</taxon>
        <taxon>Anareolatae</taxon>
        <taxon>Phasmatidae</taxon>
        <taxon>Eurycanthinae</taxon>
        <taxon>Dryococelus</taxon>
    </lineage>
</organism>
<dbReference type="Proteomes" id="UP001159363">
    <property type="component" value="Chromosome 2"/>
</dbReference>